<evidence type="ECO:0000313" key="2">
    <source>
        <dbReference type="Proteomes" id="UP000233551"/>
    </source>
</evidence>
<accession>A0A2I0GE34</accession>
<evidence type="ECO:0000313" key="1">
    <source>
        <dbReference type="EMBL" id="PKH48908.1"/>
    </source>
</evidence>
<sequence length="81" mass="8131">KGREPVVATLAAAKPPLQIGVSETFSVPVVEAPIATTISPVGLSTISVVSDNPDWGVVAAIGASTTDIEGAPNGRILKLIV</sequence>
<comment type="caution">
    <text evidence="1">The sequence shown here is derived from an EMBL/GenBank/DDBJ whole genome shotgun (WGS) entry which is preliminary data.</text>
</comment>
<dbReference type="EMBL" id="PGOL01045193">
    <property type="protein sequence ID" value="PKH48908.1"/>
    <property type="molecule type" value="Genomic_DNA"/>
</dbReference>
<dbReference type="AlphaFoldDB" id="A0A2I0GE34"/>
<keyword evidence="2" id="KW-1185">Reference proteome</keyword>
<proteinExistence type="predicted"/>
<protein>
    <submittedName>
        <fullName evidence="1">Uncharacterized protein</fullName>
    </submittedName>
</protein>
<dbReference type="Proteomes" id="UP000233551">
    <property type="component" value="Unassembled WGS sequence"/>
</dbReference>
<reference evidence="1 2" key="1">
    <citation type="submission" date="2017-11" db="EMBL/GenBank/DDBJ databases">
        <title>De-novo sequencing of pomegranate (Punica granatum L.) genome.</title>
        <authorList>
            <person name="Akparov Z."/>
            <person name="Amiraslanov A."/>
            <person name="Hajiyeva S."/>
            <person name="Abbasov M."/>
            <person name="Kaur K."/>
            <person name="Hamwieh A."/>
            <person name="Solovyev V."/>
            <person name="Salamov A."/>
            <person name="Braich B."/>
            <person name="Kosarev P."/>
            <person name="Mahmoud A."/>
            <person name="Hajiyev E."/>
            <person name="Babayeva S."/>
            <person name="Izzatullayeva V."/>
            <person name="Mammadov A."/>
            <person name="Mammadov A."/>
            <person name="Sharifova S."/>
            <person name="Ojaghi J."/>
            <person name="Eynullazada K."/>
            <person name="Bayramov B."/>
            <person name="Abdulazimova A."/>
            <person name="Shahmuradov I."/>
        </authorList>
    </citation>
    <scope>NUCLEOTIDE SEQUENCE [LARGE SCALE GENOMIC DNA]</scope>
    <source>
        <strain evidence="2">cv. AG2017</strain>
        <tissue evidence="1">Leaf</tissue>
    </source>
</reference>
<gene>
    <name evidence="1" type="ORF">CRG98_050343</name>
</gene>
<feature type="non-terminal residue" evidence="1">
    <location>
        <position position="1"/>
    </location>
</feature>
<organism evidence="1 2">
    <name type="scientific">Punica granatum</name>
    <name type="common">Pomegranate</name>
    <dbReference type="NCBI Taxonomy" id="22663"/>
    <lineage>
        <taxon>Eukaryota</taxon>
        <taxon>Viridiplantae</taxon>
        <taxon>Streptophyta</taxon>
        <taxon>Embryophyta</taxon>
        <taxon>Tracheophyta</taxon>
        <taxon>Spermatophyta</taxon>
        <taxon>Magnoliopsida</taxon>
        <taxon>eudicotyledons</taxon>
        <taxon>Gunneridae</taxon>
        <taxon>Pentapetalae</taxon>
        <taxon>rosids</taxon>
        <taxon>malvids</taxon>
        <taxon>Myrtales</taxon>
        <taxon>Lythraceae</taxon>
        <taxon>Punica</taxon>
    </lineage>
</organism>
<name>A0A2I0GE34_PUNGR</name>